<dbReference type="EMBL" id="KN822082">
    <property type="protein sequence ID" value="KIM58664.1"/>
    <property type="molecule type" value="Genomic_DNA"/>
</dbReference>
<dbReference type="Proteomes" id="UP000053989">
    <property type="component" value="Unassembled WGS sequence"/>
</dbReference>
<protein>
    <submittedName>
        <fullName evidence="1">Uncharacterized protein</fullName>
    </submittedName>
</protein>
<dbReference type="OrthoDB" id="2675119at2759"/>
<dbReference type="InterPro" id="IPR046521">
    <property type="entry name" value="DUF6698"/>
</dbReference>
<dbReference type="STRING" id="1036808.A0A0C3DR38"/>
<dbReference type="InParanoid" id="A0A0C3DR38"/>
<organism evidence="1 2">
    <name type="scientific">Scleroderma citrinum Foug A</name>
    <dbReference type="NCBI Taxonomy" id="1036808"/>
    <lineage>
        <taxon>Eukaryota</taxon>
        <taxon>Fungi</taxon>
        <taxon>Dikarya</taxon>
        <taxon>Basidiomycota</taxon>
        <taxon>Agaricomycotina</taxon>
        <taxon>Agaricomycetes</taxon>
        <taxon>Agaricomycetidae</taxon>
        <taxon>Boletales</taxon>
        <taxon>Sclerodermatineae</taxon>
        <taxon>Sclerodermataceae</taxon>
        <taxon>Scleroderma</taxon>
    </lineage>
</organism>
<gene>
    <name evidence="1" type="ORF">SCLCIDRAFT_127641</name>
</gene>
<dbReference type="Pfam" id="PF20414">
    <property type="entry name" value="DUF6698"/>
    <property type="match status" value="1"/>
</dbReference>
<name>A0A0C3DR38_9AGAM</name>
<accession>A0A0C3DR38</accession>
<keyword evidence="2" id="KW-1185">Reference proteome</keyword>
<reference evidence="2" key="2">
    <citation type="submission" date="2015-01" db="EMBL/GenBank/DDBJ databases">
        <title>Evolutionary Origins and Diversification of the Mycorrhizal Mutualists.</title>
        <authorList>
            <consortium name="DOE Joint Genome Institute"/>
            <consortium name="Mycorrhizal Genomics Consortium"/>
            <person name="Kohler A."/>
            <person name="Kuo A."/>
            <person name="Nagy L.G."/>
            <person name="Floudas D."/>
            <person name="Copeland A."/>
            <person name="Barry K.W."/>
            <person name="Cichocki N."/>
            <person name="Veneault-Fourrey C."/>
            <person name="LaButti K."/>
            <person name="Lindquist E.A."/>
            <person name="Lipzen A."/>
            <person name="Lundell T."/>
            <person name="Morin E."/>
            <person name="Murat C."/>
            <person name="Riley R."/>
            <person name="Ohm R."/>
            <person name="Sun H."/>
            <person name="Tunlid A."/>
            <person name="Henrissat B."/>
            <person name="Grigoriev I.V."/>
            <person name="Hibbett D.S."/>
            <person name="Martin F."/>
        </authorList>
    </citation>
    <scope>NUCLEOTIDE SEQUENCE [LARGE SCALE GENOMIC DNA]</scope>
    <source>
        <strain evidence="2">Foug A</strain>
    </source>
</reference>
<reference evidence="1 2" key="1">
    <citation type="submission" date="2014-04" db="EMBL/GenBank/DDBJ databases">
        <authorList>
            <consortium name="DOE Joint Genome Institute"/>
            <person name="Kuo A."/>
            <person name="Kohler A."/>
            <person name="Nagy L.G."/>
            <person name="Floudas D."/>
            <person name="Copeland A."/>
            <person name="Barry K.W."/>
            <person name="Cichocki N."/>
            <person name="Veneault-Fourrey C."/>
            <person name="LaButti K."/>
            <person name="Lindquist E.A."/>
            <person name="Lipzen A."/>
            <person name="Lundell T."/>
            <person name="Morin E."/>
            <person name="Murat C."/>
            <person name="Sun H."/>
            <person name="Tunlid A."/>
            <person name="Henrissat B."/>
            <person name="Grigoriev I.V."/>
            <person name="Hibbett D.S."/>
            <person name="Martin F."/>
            <person name="Nordberg H.P."/>
            <person name="Cantor M.N."/>
            <person name="Hua S.X."/>
        </authorList>
    </citation>
    <scope>NUCLEOTIDE SEQUENCE [LARGE SCALE GENOMIC DNA]</scope>
    <source>
        <strain evidence="1 2">Foug A</strain>
    </source>
</reference>
<sequence>MGGKCVDAIRWSGTGLIRCHSHDNIFTSSSSVDQEPKATCSGNAHLHGMQCVTKASIAYVATQAHFTLTAAQVFSQMDLVTDSECFYNSILELLDDPKEKDKVDQLLTWWNRQVFPIYMGNKHIPSQNSALARI</sequence>
<dbReference type="HOGENOM" id="CLU_035918_9_0_1"/>
<dbReference type="AlphaFoldDB" id="A0A0C3DR38"/>
<evidence type="ECO:0000313" key="2">
    <source>
        <dbReference type="Proteomes" id="UP000053989"/>
    </source>
</evidence>
<evidence type="ECO:0000313" key="1">
    <source>
        <dbReference type="EMBL" id="KIM58664.1"/>
    </source>
</evidence>
<proteinExistence type="predicted"/>